<dbReference type="Proteomes" id="UP001341840">
    <property type="component" value="Unassembled WGS sequence"/>
</dbReference>
<gene>
    <name evidence="1" type="ORF">PIB30_077913</name>
</gene>
<evidence type="ECO:0000313" key="1">
    <source>
        <dbReference type="EMBL" id="MED6175390.1"/>
    </source>
</evidence>
<keyword evidence="2" id="KW-1185">Reference proteome</keyword>
<evidence type="ECO:0000313" key="2">
    <source>
        <dbReference type="Proteomes" id="UP001341840"/>
    </source>
</evidence>
<feature type="non-terminal residue" evidence="1">
    <location>
        <position position="1"/>
    </location>
</feature>
<sequence length="74" mass="7851">TLDLGPLKKSKEVFTMVDASIVSVAEIAENVLVKVGGLTIPADFHVIMPTKGDKGGRPQVLLGRSFLKTAGFKL</sequence>
<dbReference type="InterPro" id="IPR021109">
    <property type="entry name" value="Peptidase_aspartic_dom_sf"/>
</dbReference>
<name>A0ABU6VRR4_9FABA</name>
<comment type="caution">
    <text evidence="1">The sequence shown here is derived from an EMBL/GenBank/DDBJ whole genome shotgun (WGS) entry which is preliminary data.</text>
</comment>
<organism evidence="1 2">
    <name type="scientific">Stylosanthes scabra</name>
    <dbReference type="NCBI Taxonomy" id="79078"/>
    <lineage>
        <taxon>Eukaryota</taxon>
        <taxon>Viridiplantae</taxon>
        <taxon>Streptophyta</taxon>
        <taxon>Embryophyta</taxon>
        <taxon>Tracheophyta</taxon>
        <taxon>Spermatophyta</taxon>
        <taxon>Magnoliopsida</taxon>
        <taxon>eudicotyledons</taxon>
        <taxon>Gunneridae</taxon>
        <taxon>Pentapetalae</taxon>
        <taxon>rosids</taxon>
        <taxon>fabids</taxon>
        <taxon>Fabales</taxon>
        <taxon>Fabaceae</taxon>
        <taxon>Papilionoideae</taxon>
        <taxon>50 kb inversion clade</taxon>
        <taxon>dalbergioids sensu lato</taxon>
        <taxon>Dalbergieae</taxon>
        <taxon>Pterocarpus clade</taxon>
        <taxon>Stylosanthes</taxon>
    </lineage>
</organism>
<protein>
    <submittedName>
        <fullName evidence="1">Uncharacterized protein</fullName>
    </submittedName>
</protein>
<dbReference type="EMBL" id="JASCZI010152096">
    <property type="protein sequence ID" value="MED6175390.1"/>
    <property type="molecule type" value="Genomic_DNA"/>
</dbReference>
<proteinExistence type="predicted"/>
<reference evidence="1 2" key="1">
    <citation type="journal article" date="2023" name="Plants (Basel)">
        <title>Bridging the Gap: Combining Genomics and Transcriptomics Approaches to Understand Stylosanthes scabra, an Orphan Legume from the Brazilian Caatinga.</title>
        <authorList>
            <person name="Ferreira-Neto J.R.C."/>
            <person name="da Silva M.D."/>
            <person name="Binneck E."/>
            <person name="de Melo N.F."/>
            <person name="da Silva R.H."/>
            <person name="de Melo A.L.T.M."/>
            <person name="Pandolfi V."/>
            <person name="Bustamante F.O."/>
            <person name="Brasileiro-Vidal A.C."/>
            <person name="Benko-Iseppon A.M."/>
        </authorList>
    </citation>
    <scope>NUCLEOTIDE SEQUENCE [LARGE SCALE GENOMIC DNA]</scope>
    <source>
        <tissue evidence="1">Leaves</tissue>
    </source>
</reference>
<dbReference type="Gene3D" id="2.40.70.10">
    <property type="entry name" value="Acid Proteases"/>
    <property type="match status" value="1"/>
</dbReference>
<accession>A0ABU6VRR4</accession>